<dbReference type="Pfam" id="PF00565">
    <property type="entry name" value="SNase"/>
    <property type="match status" value="1"/>
</dbReference>
<keyword evidence="1" id="KW-0540">Nuclease</keyword>
<protein>
    <submittedName>
        <fullName evidence="5">Thermonuclease family protein</fullName>
    </submittedName>
</protein>
<dbReference type="PROSITE" id="PS51257">
    <property type="entry name" value="PROKAR_LIPOPROTEIN"/>
    <property type="match status" value="1"/>
</dbReference>
<dbReference type="GO" id="GO:0016787">
    <property type="term" value="F:hydrolase activity"/>
    <property type="evidence" value="ECO:0007669"/>
    <property type="project" value="UniProtKB-KW"/>
</dbReference>
<dbReference type="CDD" id="cd00175">
    <property type="entry name" value="SNc"/>
    <property type="match status" value="1"/>
</dbReference>
<evidence type="ECO:0000256" key="3">
    <source>
        <dbReference type="ARBA" id="ARBA00022801"/>
    </source>
</evidence>
<accession>A0A8T4H7T1</accession>
<comment type="caution">
    <text evidence="5">The sequence shown here is derived from an EMBL/GenBank/DDBJ whole genome shotgun (WGS) entry which is preliminary data.</text>
</comment>
<evidence type="ECO:0000313" key="5">
    <source>
        <dbReference type="EMBL" id="MBP3942834.1"/>
    </source>
</evidence>
<keyword evidence="3" id="KW-0378">Hydrolase</keyword>
<dbReference type="SMART" id="SM00318">
    <property type="entry name" value="SNc"/>
    <property type="match status" value="1"/>
</dbReference>
<keyword evidence="2" id="KW-0255">Endonuclease</keyword>
<dbReference type="EMBL" id="JAGKSB010000004">
    <property type="protein sequence ID" value="MBP3942834.1"/>
    <property type="molecule type" value="Genomic_DNA"/>
</dbReference>
<sequence length="161" mass="18252">MMKYLLLWILPLLIGCLKAEDPASKQLTPSYLVTKVSDGDTFWVDDHSLLGLKIRLIGIDAPESQDAFARKEEPWGLEAKEFLTYLIFNLSVQLEFDLDSLDIYGRTLAYAYLADGSMVNEIIVEQGYARVATYPPNSKYETLFIAAEERAKLSLLGIWHN</sequence>
<evidence type="ECO:0000256" key="2">
    <source>
        <dbReference type="ARBA" id="ARBA00022759"/>
    </source>
</evidence>
<dbReference type="PANTHER" id="PTHR12302">
    <property type="entry name" value="EBNA2 BINDING PROTEIN P100"/>
    <property type="match status" value="1"/>
</dbReference>
<dbReference type="GO" id="GO:0004519">
    <property type="term" value="F:endonuclease activity"/>
    <property type="evidence" value="ECO:0007669"/>
    <property type="project" value="UniProtKB-KW"/>
</dbReference>
<name>A0A8T4H7T1_9SPHI</name>
<dbReference type="SUPFAM" id="SSF50199">
    <property type="entry name" value="Staphylococcal nuclease"/>
    <property type="match status" value="1"/>
</dbReference>
<evidence type="ECO:0000256" key="1">
    <source>
        <dbReference type="ARBA" id="ARBA00022722"/>
    </source>
</evidence>
<dbReference type="AlphaFoldDB" id="A0A8T4H7T1"/>
<dbReference type="InterPro" id="IPR016071">
    <property type="entry name" value="Staphylococal_nuclease_OB-fold"/>
</dbReference>
<evidence type="ECO:0000259" key="4">
    <source>
        <dbReference type="PROSITE" id="PS50830"/>
    </source>
</evidence>
<dbReference type="InterPro" id="IPR035437">
    <property type="entry name" value="SNase_OB-fold_sf"/>
</dbReference>
<dbReference type="PANTHER" id="PTHR12302:SF3">
    <property type="entry name" value="SERINE_THREONINE-PROTEIN KINASE 31"/>
    <property type="match status" value="1"/>
</dbReference>
<gene>
    <name evidence="5" type="ORF">J5U18_04530</name>
</gene>
<evidence type="ECO:0000313" key="6">
    <source>
        <dbReference type="Proteomes" id="UP000679691"/>
    </source>
</evidence>
<dbReference type="PROSITE" id="PS50830">
    <property type="entry name" value="TNASE_3"/>
    <property type="match status" value="1"/>
</dbReference>
<dbReference type="Proteomes" id="UP000679691">
    <property type="component" value="Unassembled WGS sequence"/>
</dbReference>
<feature type="domain" description="TNase-like" evidence="4">
    <location>
        <begin position="33"/>
        <end position="161"/>
    </location>
</feature>
<dbReference type="Gene3D" id="2.40.50.90">
    <property type="match status" value="1"/>
</dbReference>
<organism evidence="5 6">
    <name type="scientific">Rhinopithecimicrobium faecis</name>
    <dbReference type="NCBI Taxonomy" id="2820698"/>
    <lineage>
        <taxon>Bacteria</taxon>
        <taxon>Pseudomonadati</taxon>
        <taxon>Bacteroidota</taxon>
        <taxon>Sphingobacteriia</taxon>
        <taxon>Sphingobacteriales</taxon>
        <taxon>Sphingobacteriaceae</taxon>
        <taxon>Rhinopithecimicrobium</taxon>
    </lineage>
</organism>
<reference evidence="5" key="1">
    <citation type="submission" date="2021-03" db="EMBL/GenBank/DDBJ databases">
        <authorList>
            <person name="Lu T."/>
            <person name="Wang Q."/>
            <person name="Han X."/>
        </authorList>
    </citation>
    <scope>NUCLEOTIDE SEQUENCE</scope>
    <source>
        <strain evidence="5">WQ 2009</strain>
    </source>
</reference>
<dbReference type="RefSeq" id="WP_353546320.1">
    <property type="nucleotide sequence ID" value="NZ_JAGKSB010000004.1"/>
</dbReference>
<proteinExistence type="predicted"/>
<keyword evidence="6" id="KW-1185">Reference proteome</keyword>